<dbReference type="EMBL" id="WWHY01000001">
    <property type="protein sequence ID" value="MYR34513.1"/>
    <property type="molecule type" value="Genomic_DNA"/>
</dbReference>
<protein>
    <submittedName>
        <fullName evidence="2">Mycothiol maleylpyruvate isomerase</fullName>
    </submittedName>
</protein>
<evidence type="ECO:0000313" key="3">
    <source>
        <dbReference type="Proteomes" id="UP000467124"/>
    </source>
</evidence>
<name>A0A7K2IX58_9ACTN</name>
<dbReference type="GeneID" id="91389712"/>
<comment type="caution">
    <text evidence="2">The sequence shown here is derived from an EMBL/GenBank/DDBJ whole genome shotgun (WGS) entry which is preliminary data.</text>
</comment>
<sequence length="236" mass="25318">MSERDRVLAALSAEATSLENALSGLSEREAVYTTRCPPWDVAALAVHTVGSLHQTTVALEGPSPAAEEVSVSAFGYYRPEVRFSPEVNRARVESAVEKAARRSDAGEPGRVLGRVRRELSARLAVEPLDRAVRTRHGDAMTLTDYLVTRVMELSLHGLDLADALGRDPWISPEGLTLVRDVLFGAADRDALERVLPGVWDGGEATVAAVRAVTGRSSERVERSVLEAAGARLPALG</sequence>
<dbReference type="AlphaFoldDB" id="A0A7K2IX58"/>
<dbReference type="GO" id="GO:0016853">
    <property type="term" value="F:isomerase activity"/>
    <property type="evidence" value="ECO:0007669"/>
    <property type="project" value="UniProtKB-KW"/>
</dbReference>
<dbReference type="Proteomes" id="UP000467124">
    <property type="component" value="Unassembled WGS sequence"/>
</dbReference>
<proteinExistence type="predicted"/>
<keyword evidence="2" id="KW-0670">Pyruvate</keyword>
<dbReference type="RefSeq" id="WP_042280964.1">
    <property type="nucleotide sequence ID" value="NZ_BAZE01000001.1"/>
</dbReference>
<dbReference type="Gene3D" id="1.20.120.450">
    <property type="entry name" value="dinb family like domain"/>
    <property type="match status" value="1"/>
</dbReference>
<dbReference type="InterPro" id="IPR034660">
    <property type="entry name" value="DinB/YfiT-like"/>
</dbReference>
<dbReference type="InterPro" id="IPR024344">
    <property type="entry name" value="MDMPI_metal-binding"/>
</dbReference>
<evidence type="ECO:0000313" key="2">
    <source>
        <dbReference type="EMBL" id="MYR34513.1"/>
    </source>
</evidence>
<dbReference type="SUPFAM" id="SSF109854">
    <property type="entry name" value="DinB/YfiT-like putative metalloenzymes"/>
    <property type="match status" value="1"/>
</dbReference>
<dbReference type="Pfam" id="PF11716">
    <property type="entry name" value="MDMPI_N"/>
    <property type="match status" value="1"/>
</dbReference>
<organism evidence="2 3">
    <name type="scientific">Nocardiopsis alba</name>
    <dbReference type="NCBI Taxonomy" id="53437"/>
    <lineage>
        <taxon>Bacteria</taxon>
        <taxon>Bacillati</taxon>
        <taxon>Actinomycetota</taxon>
        <taxon>Actinomycetes</taxon>
        <taxon>Streptosporangiales</taxon>
        <taxon>Nocardiopsidaceae</taxon>
        <taxon>Nocardiopsis</taxon>
    </lineage>
</organism>
<evidence type="ECO:0000259" key="1">
    <source>
        <dbReference type="Pfam" id="PF11716"/>
    </source>
</evidence>
<accession>A0A7K2IX58</accession>
<keyword evidence="2" id="KW-0413">Isomerase</keyword>
<dbReference type="GO" id="GO:0046872">
    <property type="term" value="F:metal ion binding"/>
    <property type="evidence" value="ECO:0007669"/>
    <property type="project" value="InterPro"/>
</dbReference>
<reference evidence="2 3" key="1">
    <citation type="journal article" date="2019" name="Nat. Commun.">
        <title>The antimicrobial potential of Streptomyces from insect microbiomes.</title>
        <authorList>
            <person name="Chevrette M.G."/>
            <person name="Carlson C.M."/>
            <person name="Ortega H.E."/>
            <person name="Thomas C."/>
            <person name="Ananiev G.E."/>
            <person name="Barns K.J."/>
            <person name="Book A.J."/>
            <person name="Cagnazzo J."/>
            <person name="Carlos C."/>
            <person name="Flanigan W."/>
            <person name="Grubbs K.J."/>
            <person name="Horn H.A."/>
            <person name="Hoffmann F.M."/>
            <person name="Klassen J.L."/>
            <person name="Knack J.J."/>
            <person name="Lewin G.R."/>
            <person name="McDonald B.R."/>
            <person name="Muller L."/>
            <person name="Melo W.G.P."/>
            <person name="Pinto-Tomas A.A."/>
            <person name="Schmitz A."/>
            <person name="Wendt-Pienkowski E."/>
            <person name="Wildman S."/>
            <person name="Zhao M."/>
            <person name="Zhang F."/>
            <person name="Bugni T.S."/>
            <person name="Andes D.R."/>
            <person name="Pupo M.T."/>
            <person name="Currie C.R."/>
        </authorList>
    </citation>
    <scope>NUCLEOTIDE SEQUENCE [LARGE SCALE GENOMIC DNA]</scope>
    <source>
        <strain evidence="2 3">SID5840</strain>
    </source>
</reference>
<feature type="domain" description="Mycothiol-dependent maleylpyruvate isomerase metal-binding" evidence="1">
    <location>
        <begin position="12"/>
        <end position="161"/>
    </location>
</feature>
<gene>
    <name evidence="2" type="ORF">GTW20_20255</name>
</gene>